<dbReference type="RefSeq" id="WP_186376057.1">
    <property type="nucleotide sequence ID" value="NZ_LR213910.1"/>
</dbReference>
<dbReference type="InterPro" id="IPR013078">
    <property type="entry name" value="His_Pase_superF_clade-1"/>
</dbReference>
<organism evidence="1 2">
    <name type="scientific">Hyella patelloides LEGE 07179</name>
    <dbReference type="NCBI Taxonomy" id="945734"/>
    <lineage>
        <taxon>Bacteria</taxon>
        <taxon>Bacillati</taxon>
        <taxon>Cyanobacteriota</taxon>
        <taxon>Cyanophyceae</taxon>
        <taxon>Pleurocapsales</taxon>
        <taxon>Hyellaceae</taxon>
        <taxon>Hyella</taxon>
    </lineage>
</organism>
<dbReference type="SUPFAM" id="SSF53254">
    <property type="entry name" value="Phosphoglycerate mutase-like"/>
    <property type="match status" value="1"/>
</dbReference>
<dbReference type="Pfam" id="PF00300">
    <property type="entry name" value="His_Phos_1"/>
    <property type="match status" value="1"/>
</dbReference>
<reference evidence="1 2" key="1">
    <citation type="submission" date="2019-01" db="EMBL/GenBank/DDBJ databases">
        <authorList>
            <person name="Brito A."/>
        </authorList>
    </citation>
    <scope>NUCLEOTIDE SEQUENCE [LARGE SCALE GENOMIC DNA]</scope>
    <source>
        <strain evidence="1">1</strain>
    </source>
</reference>
<evidence type="ECO:0000313" key="1">
    <source>
        <dbReference type="EMBL" id="VEP12656.1"/>
    </source>
</evidence>
<dbReference type="InterPro" id="IPR029033">
    <property type="entry name" value="His_PPase_superfam"/>
</dbReference>
<dbReference type="CDD" id="cd07067">
    <property type="entry name" value="HP_PGM_like"/>
    <property type="match status" value="1"/>
</dbReference>
<keyword evidence="2" id="KW-1185">Reference proteome</keyword>
<dbReference type="InterPro" id="IPR051710">
    <property type="entry name" value="Phosphatase_SH3-domain"/>
</dbReference>
<proteinExistence type="predicted"/>
<name>A0A563VMH8_9CYAN</name>
<evidence type="ECO:0000313" key="2">
    <source>
        <dbReference type="Proteomes" id="UP000320055"/>
    </source>
</evidence>
<dbReference type="Proteomes" id="UP000320055">
    <property type="component" value="Unassembled WGS sequence"/>
</dbReference>
<dbReference type="PANTHER" id="PTHR16469:SF51">
    <property type="entry name" value="TRANSCRIPTION FACTOR TAU 55 KDA SUBUNIT"/>
    <property type="match status" value="1"/>
</dbReference>
<gene>
    <name evidence="1" type="ORF">H1P_1590010</name>
</gene>
<dbReference type="Gene3D" id="3.40.50.1240">
    <property type="entry name" value="Phosphoglycerate mutase-like"/>
    <property type="match status" value="1"/>
</dbReference>
<accession>A0A563VMH8</accession>
<dbReference type="SMART" id="SM00855">
    <property type="entry name" value="PGAM"/>
    <property type="match status" value="1"/>
</dbReference>
<sequence>MTQTVWIARHGNRLDFVNPEWFNTAQRRYDPPLSEDGVIQAQELAARLKPEKIAHIFASPFLRTIQTAYEVAQVLDLPIKLEAGLCEWLNPYWMDESPETHPQEWLAQQYPLIDWNYQSYVEPQYPETETKLYKRTATTVNKLVTEFSEDILIVGHGGSVLGTTRGLVTESSTFKVSLCSLTKVVYCNNNWQLELTADTSHLSQTEQNVRFN</sequence>
<dbReference type="EMBL" id="CAACVJ010000067">
    <property type="protein sequence ID" value="VEP12656.1"/>
    <property type="molecule type" value="Genomic_DNA"/>
</dbReference>
<dbReference type="AlphaFoldDB" id="A0A563VMH8"/>
<protein>
    <submittedName>
        <fullName evidence="1">Histidine phosphatase family protein</fullName>
    </submittedName>
</protein>
<dbReference type="PANTHER" id="PTHR16469">
    <property type="entry name" value="UBIQUITIN-ASSOCIATED AND SH3 DOMAIN-CONTAINING BA-RELATED"/>
    <property type="match status" value="1"/>
</dbReference>